<sequence>MIRTKALATLQFTKGGLFDGQPRDHRIHLVRMTDTGTPGKTLCGIERFGPGNGGWSVGGGITGPGVERSACAACVDHADLFYRGAPVWSSSHGDLFPMRAKSPWSVKNLPVVATEEL</sequence>
<evidence type="ECO:0000313" key="1">
    <source>
        <dbReference type="EMBL" id="AYN56875.1"/>
    </source>
</evidence>
<accession>A0A3G2KDA3</accession>
<dbReference type="Proteomes" id="UP000274668">
    <property type="component" value="Segment"/>
</dbReference>
<reference evidence="1 2" key="1">
    <citation type="submission" date="2018-09" db="EMBL/GenBank/DDBJ databases">
        <authorList>
            <person name="Rimple P.A."/>
            <person name="Stoner T.H."/>
            <person name="Garlena R.A."/>
            <person name="Russell D.A."/>
            <person name="Pope W.H."/>
            <person name="Jacobs-Sera D."/>
            <person name="Hatfull G.F."/>
        </authorList>
    </citation>
    <scope>NUCLEOTIDE SEQUENCE [LARGE SCALE GENOMIC DNA]</scope>
</reference>
<evidence type="ECO:0000313" key="2">
    <source>
        <dbReference type="Proteomes" id="UP000274668"/>
    </source>
</evidence>
<dbReference type="EMBL" id="MH834595">
    <property type="protein sequence ID" value="AYN56875.1"/>
    <property type="molecule type" value="Genomic_DNA"/>
</dbReference>
<dbReference type="KEGG" id="vg:55006974"/>
<dbReference type="GeneID" id="55006974"/>
<dbReference type="RefSeq" id="YP_009815747.1">
    <property type="nucleotide sequence ID" value="NC_048098.1"/>
</dbReference>
<keyword evidence="2" id="KW-1185">Reference proteome</keyword>
<proteinExistence type="predicted"/>
<protein>
    <submittedName>
        <fullName evidence="1">Uncharacterized protein</fullName>
    </submittedName>
</protein>
<organism evidence="1 2">
    <name type="scientific">Arthrobacter phage Andrew</name>
    <dbReference type="NCBI Taxonomy" id="2419946"/>
    <lineage>
        <taxon>Viruses</taxon>
        <taxon>Duplodnaviria</taxon>
        <taxon>Heunggongvirae</taxon>
        <taxon>Uroviricota</taxon>
        <taxon>Caudoviricetes</taxon>
        <taxon>Andrewvirus</taxon>
        <taxon>Andrewvirus andrew</taxon>
    </lineage>
</organism>
<gene>
    <name evidence="1" type="primary">61</name>
    <name evidence="1" type="ORF">PBI_ANDREW_61</name>
</gene>
<name>A0A3G2KDA3_9CAUD</name>